<sequence>MNRNSHAVSTLKLRPVCHPSGSSMIYTATTDTHIVELYQVEQAEGARTHGSWFLQIRVAGAVLRTHSRHFTMAEGREFAIAVLHQTAGPTHAELLAAFALVEATDRQTDAEVASPVVVIACGATKLSTTAPAADLYTSAHFALMLRAARRVATQQAGRVLVLSALHGLVELDTRLAPYDVKMGDPGSITSAALAHQLAALAPSSITTLLPLAYAAALDEAAELAGAPDLVDLFAEAPGIGYQRAVASRLLTAA</sequence>
<dbReference type="InterPro" id="IPR049251">
    <property type="entry name" value="DUF6884"/>
</dbReference>
<evidence type="ECO:0000313" key="2">
    <source>
        <dbReference type="EMBL" id="MEX3743164.1"/>
    </source>
</evidence>
<proteinExistence type="predicted"/>
<keyword evidence="3" id="KW-1185">Reference proteome</keyword>
<dbReference type="Pfam" id="PF21818">
    <property type="entry name" value="DUF6884"/>
    <property type="match status" value="1"/>
</dbReference>
<dbReference type="Proteomes" id="UP001558474">
    <property type="component" value="Unassembled WGS sequence"/>
</dbReference>
<dbReference type="RefSeq" id="WP_368574664.1">
    <property type="nucleotide sequence ID" value="NZ_JBDLOU010000147.1"/>
</dbReference>
<organism evidence="2 3">
    <name type="scientific">Mycolicibacterium porcinum</name>
    <dbReference type="NCBI Taxonomy" id="39693"/>
    <lineage>
        <taxon>Bacteria</taxon>
        <taxon>Bacillati</taxon>
        <taxon>Actinomycetota</taxon>
        <taxon>Actinomycetes</taxon>
        <taxon>Mycobacteriales</taxon>
        <taxon>Mycobacteriaceae</taxon>
        <taxon>Mycolicibacterium</taxon>
    </lineage>
</organism>
<protein>
    <submittedName>
        <fullName evidence="2">DUF6884 domain-containing protein</fullName>
    </submittedName>
</protein>
<name>A0ABV3VP64_9MYCO</name>
<gene>
    <name evidence="2" type="ORF">ABFW12_33475</name>
</gene>
<evidence type="ECO:0000313" key="3">
    <source>
        <dbReference type="Proteomes" id="UP001558474"/>
    </source>
</evidence>
<accession>A0ABV3VP64</accession>
<reference evidence="2 3" key="1">
    <citation type="submission" date="2024-04" db="EMBL/GenBank/DDBJ databases">
        <title>Genomic Markers of Mycobacteria.</title>
        <authorList>
            <person name="Soliman M.S."/>
            <person name="Elkholy A."/>
            <person name="Soliman N.S."/>
            <person name="Abbas A."/>
            <person name="Khayrat S."/>
            <person name="Shawky S."/>
        </authorList>
    </citation>
    <scope>NUCLEOTIDE SEQUENCE [LARGE SCALE GENOMIC DNA]</scope>
    <source>
        <strain evidence="2 3">Egy-CU-AM5</strain>
    </source>
</reference>
<evidence type="ECO:0000259" key="1">
    <source>
        <dbReference type="Pfam" id="PF21818"/>
    </source>
</evidence>
<comment type="caution">
    <text evidence="2">The sequence shown here is derived from an EMBL/GenBank/DDBJ whole genome shotgun (WGS) entry which is preliminary data.</text>
</comment>
<dbReference type="EMBL" id="JBDLOU010000147">
    <property type="protein sequence ID" value="MEX3743164.1"/>
    <property type="molecule type" value="Genomic_DNA"/>
</dbReference>
<feature type="domain" description="DUF6884" evidence="1">
    <location>
        <begin position="116"/>
        <end position="192"/>
    </location>
</feature>